<protein>
    <submittedName>
        <fullName evidence="2">Uncharacterized protein</fullName>
    </submittedName>
</protein>
<proteinExistence type="predicted"/>
<gene>
    <name evidence="2" type="ORF">INT43_004078</name>
</gene>
<organism evidence="2 3">
    <name type="scientific">Mortierella isabellina</name>
    <name type="common">Filamentous fungus</name>
    <name type="synonym">Umbelopsis isabellina</name>
    <dbReference type="NCBI Taxonomy" id="91625"/>
    <lineage>
        <taxon>Eukaryota</taxon>
        <taxon>Fungi</taxon>
        <taxon>Fungi incertae sedis</taxon>
        <taxon>Mucoromycota</taxon>
        <taxon>Mucoromycotina</taxon>
        <taxon>Umbelopsidomycetes</taxon>
        <taxon>Umbelopsidales</taxon>
        <taxon>Umbelopsidaceae</taxon>
        <taxon>Umbelopsis</taxon>
    </lineage>
</organism>
<reference evidence="2" key="1">
    <citation type="submission" date="2020-12" db="EMBL/GenBank/DDBJ databases">
        <title>Metabolic potential, ecology and presence of endohyphal bacteria is reflected in genomic diversity of Mucoromycotina.</title>
        <authorList>
            <person name="Muszewska A."/>
            <person name="Okrasinska A."/>
            <person name="Steczkiewicz K."/>
            <person name="Drgas O."/>
            <person name="Orlowska M."/>
            <person name="Perlinska-Lenart U."/>
            <person name="Aleksandrzak-Piekarczyk T."/>
            <person name="Szatraj K."/>
            <person name="Zielenkiewicz U."/>
            <person name="Pilsyk S."/>
            <person name="Malc E."/>
            <person name="Mieczkowski P."/>
            <person name="Kruszewska J.S."/>
            <person name="Biernat P."/>
            <person name="Pawlowska J."/>
        </authorList>
    </citation>
    <scope>NUCLEOTIDE SEQUENCE</scope>
    <source>
        <strain evidence="2">WA0000067209</strain>
    </source>
</reference>
<name>A0A8H7PVJ6_MORIS</name>
<feature type="compositionally biased region" description="Polar residues" evidence="1">
    <location>
        <begin position="73"/>
        <end position="90"/>
    </location>
</feature>
<sequence>MDVRNTSKPLLSSHDSSDNIKSYHSMLFHKAYDDKKAPETQESGFSSRPDTPRPKTKRTTSTGAFIIEDNDNLSRSAFERSNNQYSSSPR</sequence>
<evidence type="ECO:0000313" key="2">
    <source>
        <dbReference type="EMBL" id="KAG2180289.1"/>
    </source>
</evidence>
<dbReference type="AlphaFoldDB" id="A0A8H7PVJ6"/>
<comment type="caution">
    <text evidence="2">The sequence shown here is derived from an EMBL/GenBank/DDBJ whole genome shotgun (WGS) entry which is preliminary data.</text>
</comment>
<dbReference type="EMBL" id="JAEPQZ010000006">
    <property type="protein sequence ID" value="KAG2180289.1"/>
    <property type="molecule type" value="Genomic_DNA"/>
</dbReference>
<accession>A0A8H7PVJ6</accession>
<dbReference type="Proteomes" id="UP000654370">
    <property type="component" value="Unassembled WGS sequence"/>
</dbReference>
<keyword evidence="3" id="KW-1185">Reference proteome</keyword>
<evidence type="ECO:0000256" key="1">
    <source>
        <dbReference type="SAM" id="MobiDB-lite"/>
    </source>
</evidence>
<evidence type="ECO:0000313" key="3">
    <source>
        <dbReference type="Proteomes" id="UP000654370"/>
    </source>
</evidence>
<dbReference type="OrthoDB" id="2417904at2759"/>
<feature type="region of interest" description="Disordered" evidence="1">
    <location>
        <begin position="32"/>
        <end position="90"/>
    </location>
</feature>